<protein>
    <submittedName>
        <fullName evidence="3">Uncharacterized protein</fullName>
    </submittedName>
</protein>
<gene>
    <name evidence="3" type="ORF">C9374_011885</name>
</gene>
<sequence length="328" mass="38210">MAIFQLFVILKQIKRNPKRVLTVPTRHSEEINEEISLNAFQQLIQKILNISSHDKMKIKVQLGDQFKSIRNDKKWNEIIPKLQQSAGPKGTLDFKIKVRVEHKDEDEYGGKFVISQQVTPQHAKEDIKIGGGSVSEEKVNEKVEIMTQQDKSEPTTQVVTVQTLNEKEFSEPKAPLDGETIRETLLQLKEEITEMKNQLQMKKQEFKSLKSQLKKRRVLNVPSIENTSTVDPIKEANEVSLSMVETRKKRKQKSGNPNKTVGHTQQGDLKKKLKEERIQEQQKKKMERENLKNFKKELKLKKVQLREFKRSQRSRDPSIKTNHFSTQH</sequence>
<feature type="region of interest" description="Disordered" evidence="2">
    <location>
        <begin position="244"/>
        <end position="328"/>
    </location>
</feature>
<evidence type="ECO:0000313" key="3">
    <source>
        <dbReference type="EMBL" id="KAG2373596.1"/>
    </source>
</evidence>
<dbReference type="Proteomes" id="UP000816034">
    <property type="component" value="Unassembled WGS sequence"/>
</dbReference>
<dbReference type="GeneID" id="68104339"/>
<evidence type="ECO:0000256" key="2">
    <source>
        <dbReference type="SAM" id="MobiDB-lite"/>
    </source>
</evidence>
<feature type="compositionally biased region" description="Basic and acidic residues" evidence="2">
    <location>
        <begin position="304"/>
        <end position="318"/>
    </location>
</feature>
<comment type="caution">
    <text evidence="3">The sequence shown here is derived from an EMBL/GenBank/DDBJ whole genome shotgun (WGS) entry which is preliminary data.</text>
</comment>
<proteinExistence type="predicted"/>
<feature type="compositionally biased region" description="Basic and acidic residues" evidence="2">
    <location>
        <begin position="268"/>
        <end position="297"/>
    </location>
</feature>
<feature type="coiled-coil region" evidence="1">
    <location>
        <begin position="178"/>
        <end position="216"/>
    </location>
</feature>
<accession>A0AA88KEX2</accession>
<dbReference type="EMBL" id="PYSW02000052">
    <property type="protein sequence ID" value="KAG2373596.1"/>
    <property type="molecule type" value="Genomic_DNA"/>
</dbReference>
<keyword evidence="4" id="KW-1185">Reference proteome</keyword>
<evidence type="ECO:0000313" key="4">
    <source>
        <dbReference type="Proteomes" id="UP000816034"/>
    </source>
</evidence>
<name>A0AA88KEX2_NAELO</name>
<reference evidence="3 4" key="1">
    <citation type="journal article" date="2018" name="BMC Genomics">
        <title>The genome of Naegleria lovaniensis, the basis for a comparative approach to unravel pathogenicity factors of the human pathogenic amoeba N. fowleri.</title>
        <authorList>
            <person name="Liechti N."/>
            <person name="Schurch N."/>
            <person name="Bruggmann R."/>
            <person name="Wittwer M."/>
        </authorList>
    </citation>
    <scope>NUCLEOTIDE SEQUENCE [LARGE SCALE GENOMIC DNA]</scope>
    <source>
        <strain evidence="3 4">ATCC 30569</strain>
    </source>
</reference>
<keyword evidence="1" id="KW-0175">Coiled coil</keyword>
<evidence type="ECO:0000256" key="1">
    <source>
        <dbReference type="SAM" id="Coils"/>
    </source>
</evidence>
<dbReference type="RefSeq" id="XP_044542770.1">
    <property type="nucleotide sequence ID" value="XM_044687589.1"/>
</dbReference>
<dbReference type="AlphaFoldDB" id="A0AA88KEX2"/>
<organism evidence="3 4">
    <name type="scientific">Naegleria lovaniensis</name>
    <name type="common">Amoeba</name>
    <dbReference type="NCBI Taxonomy" id="51637"/>
    <lineage>
        <taxon>Eukaryota</taxon>
        <taxon>Discoba</taxon>
        <taxon>Heterolobosea</taxon>
        <taxon>Tetramitia</taxon>
        <taxon>Eutetramitia</taxon>
        <taxon>Vahlkampfiidae</taxon>
        <taxon>Naegleria</taxon>
    </lineage>
</organism>
<feature type="compositionally biased region" description="Polar residues" evidence="2">
    <location>
        <begin position="254"/>
        <end position="267"/>
    </location>
</feature>
<feature type="compositionally biased region" description="Polar residues" evidence="2">
    <location>
        <begin position="319"/>
        <end position="328"/>
    </location>
</feature>